<dbReference type="Proteomes" id="UP001497680">
    <property type="component" value="Unassembled WGS sequence"/>
</dbReference>
<accession>A0ACC0CPC5</accession>
<organism evidence="1 2">
    <name type="scientific">Hypoxylon rubiginosum</name>
    <dbReference type="NCBI Taxonomy" id="110542"/>
    <lineage>
        <taxon>Eukaryota</taxon>
        <taxon>Fungi</taxon>
        <taxon>Dikarya</taxon>
        <taxon>Ascomycota</taxon>
        <taxon>Pezizomycotina</taxon>
        <taxon>Sordariomycetes</taxon>
        <taxon>Xylariomycetidae</taxon>
        <taxon>Xylariales</taxon>
        <taxon>Hypoxylaceae</taxon>
        <taxon>Hypoxylon</taxon>
    </lineage>
</organism>
<gene>
    <name evidence="1" type="ORF">F4821DRAFT_264103</name>
</gene>
<name>A0ACC0CPC5_9PEZI</name>
<evidence type="ECO:0000313" key="1">
    <source>
        <dbReference type="EMBL" id="KAI6082226.1"/>
    </source>
</evidence>
<proteinExistence type="predicted"/>
<dbReference type="EMBL" id="MU394375">
    <property type="protein sequence ID" value="KAI6082226.1"/>
    <property type="molecule type" value="Genomic_DNA"/>
</dbReference>
<evidence type="ECO:0000313" key="2">
    <source>
        <dbReference type="Proteomes" id="UP001497680"/>
    </source>
</evidence>
<comment type="caution">
    <text evidence="1">The sequence shown here is derived from an EMBL/GenBank/DDBJ whole genome shotgun (WGS) entry which is preliminary data.</text>
</comment>
<protein>
    <submittedName>
        <fullName evidence="1">Uncharacterized protein</fullName>
    </submittedName>
</protein>
<sequence length="164" mass="18928">MKTQFSHLELEFNENAVDPGLRNMRSRFPGKDGRDPPIRGIIKEFGQGHEDLAEPLARKLFKGLLTDIVRSQELGIIYIDVAFRQIISSRFSDFSTAITIPHFLTSPELNPNLNPDQISGMEFETFQLISSDYWSFDDMVHAWNWENNGNLADWGVSRRQRLSR</sequence>
<reference evidence="1 2" key="1">
    <citation type="journal article" date="2022" name="New Phytol.">
        <title>Ecological generalism drives hyperdiversity of secondary metabolite gene clusters in xylarialean endophytes.</title>
        <authorList>
            <person name="Franco M.E.E."/>
            <person name="Wisecaver J.H."/>
            <person name="Arnold A.E."/>
            <person name="Ju Y.M."/>
            <person name="Slot J.C."/>
            <person name="Ahrendt S."/>
            <person name="Moore L.P."/>
            <person name="Eastman K.E."/>
            <person name="Scott K."/>
            <person name="Konkel Z."/>
            <person name="Mondo S.J."/>
            <person name="Kuo A."/>
            <person name="Hayes R.D."/>
            <person name="Haridas S."/>
            <person name="Andreopoulos B."/>
            <person name="Riley R."/>
            <person name="LaButti K."/>
            <person name="Pangilinan J."/>
            <person name="Lipzen A."/>
            <person name="Amirebrahimi M."/>
            <person name="Yan J."/>
            <person name="Adam C."/>
            <person name="Keymanesh K."/>
            <person name="Ng V."/>
            <person name="Louie K."/>
            <person name="Northen T."/>
            <person name="Drula E."/>
            <person name="Henrissat B."/>
            <person name="Hsieh H.M."/>
            <person name="Youens-Clark K."/>
            <person name="Lutzoni F."/>
            <person name="Miadlikowska J."/>
            <person name="Eastwood D.C."/>
            <person name="Hamelin R.C."/>
            <person name="Grigoriev I.V."/>
            <person name="U'Ren J.M."/>
        </authorList>
    </citation>
    <scope>NUCLEOTIDE SEQUENCE [LARGE SCALE GENOMIC DNA]</scope>
    <source>
        <strain evidence="1 2">ER1909</strain>
    </source>
</reference>
<keyword evidence="2" id="KW-1185">Reference proteome</keyword>